<feature type="compositionally biased region" description="Basic and acidic residues" evidence="3">
    <location>
        <begin position="71"/>
        <end position="90"/>
    </location>
</feature>
<dbReference type="GO" id="GO:0034553">
    <property type="term" value="P:mitochondrial respiratory chain complex II assembly"/>
    <property type="evidence" value="ECO:0007669"/>
    <property type="project" value="TreeGrafter"/>
</dbReference>
<feature type="region of interest" description="Disordered" evidence="3">
    <location>
        <begin position="29"/>
        <end position="92"/>
    </location>
</feature>
<dbReference type="AlphaFoldDB" id="Q01FQ7"/>
<dbReference type="KEGG" id="ota:OT_ostta01g05330"/>
<evidence type="ECO:0000256" key="1">
    <source>
        <dbReference type="ARBA" id="ARBA00005701"/>
    </source>
</evidence>
<reference evidence="5" key="1">
    <citation type="journal article" date="2006" name="Proc. Natl. Acad. Sci. U.S.A.">
        <title>Genome analysis of the smallest free-living eukaryote Ostreococcus tauri unveils many unique features.</title>
        <authorList>
            <person name="Derelle E."/>
            <person name="Ferraz C."/>
            <person name="Rombauts S."/>
            <person name="Rouze P."/>
            <person name="Worden A.Z."/>
            <person name="Robbens S."/>
            <person name="Partensky F."/>
            <person name="Degroeve S."/>
            <person name="Echeynie S."/>
            <person name="Cooke R."/>
            <person name="Saeys Y."/>
            <person name="Wuyts J."/>
            <person name="Jabbari K."/>
            <person name="Bowler C."/>
            <person name="Panaud O."/>
            <person name="Piegu B."/>
            <person name="Ball S.G."/>
            <person name="Ral J.-P."/>
            <person name="Bouget F.-Y."/>
            <person name="Piganeau G."/>
            <person name="De Baets B."/>
            <person name="Picard A."/>
            <person name="Delseny M."/>
            <person name="Demaille J."/>
            <person name="Van de Peer Y."/>
            <person name="Moreau H."/>
        </authorList>
    </citation>
    <scope>NUCLEOTIDE SEQUENCE [LARGE SCALE GENOMIC DNA]</scope>
    <source>
        <strain evidence="5">OTTH 0595 / CCAP 157/2 / RCC745</strain>
    </source>
</reference>
<feature type="compositionally biased region" description="Low complexity" evidence="3">
    <location>
        <begin position="30"/>
        <end position="39"/>
    </location>
</feature>
<comment type="caution">
    <text evidence="4">The sequence shown here is derived from an EMBL/GenBank/DDBJ whole genome shotgun (WGS) entry which is preliminary data.</text>
</comment>
<evidence type="ECO:0000313" key="4">
    <source>
        <dbReference type="EMBL" id="CAL50437.1"/>
    </source>
</evidence>
<gene>
    <name evidence="4" type="ORF">OT_ostta01g05330</name>
</gene>
<accession>Q01FQ7</accession>
<evidence type="ECO:0000313" key="5">
    <source>
        <dbReference type="Proteomes" id="UP000009170"/>
    </source>
</evidence>
<comment type="similarity">
    <text evidence="1">Belongs to the SDHAF4 family.</text>
</comment>
<dbReference type="OrthoDB" id="498911at2759"/>
<dbReference type="InParanoid" id="Q01FQ7"/>
<dbReference type="Pfam" id="PF07896">
    <property type="entry name" value="DUF1674"/>
    <property type="match status" value="1"/>
</dbReference>
<dbReference type="STRING" id="70448.Q01FQ7"/>
<sequence length="127" mass="13755">MSLSTIARCGRANTLSKPWRALEVVFARGASSSASVSSTSDERAVSTSTPRRARVDPSTLPRATNAGATHTAEELERAKAEAEARNAEKRRAFHRARGVDVDEIGGPRGLEPTRYGDWERAGRVSDF</sequence>
<name>Q01FQ7_OSTTA</name>
<proteinExistence type="inferred from homology"/>
<dbReference type="PANTHER" id="PTHR28524">
    <property type="entry name" value="SUCCINATE DEHYDROGENASE ASSEMBLY FACTOR 4, MITOCHONDRIAL"/>
    <property type="match status" value="1"/>
</dbReference>
<dbReference type="EMBL" id="CAID01000001">
    <property type="protein sequence ID" value="CAL50437.1"/>
    <property type="molecule type" value="Genomic_DNA"/>
</dbReference>
<dbReference type="GO" id="GO:0005739">
    <property type="term" value="C:mitochondrion"/>
    <property type="evidence" value="ECO:0007669"/>
    <property type="project" value="TreeGrafter"/>
</dbReference>
<reference evidence="4 5" key="2">
    <citation type="journal article" date="2014" name="BMC Genomics">
        <title>An improved genome of the model marine alga Ostreococcus tauri unfolds by assessing Illumina de novo assemblies.</title>
        <authorList>
            <person name="Blanc-Mathieu R."/>
            <person name="Verhelst B."/>
            <person name="Derelle E."/>
            <person name="Rombauts S."/>
            <person name="Bouget F.Y."/>
            <person name="Carre I."/>
            <person name="Chateau A."/>
            <person name="Eyre-Walker A."/>
            <person name="Grimsley N."/>
            <person name="Moreau H."/>
            <person name="Piegu B."/>
            <person name="Rivals E."/>
            <person name="Schackwitz W."/>
            <person name="Van de Peer Y."/>
            <person name="Piganeau G."/>
        </authorList>
    </citation>
    <scope>NUCLEOTIDE SEQUENCE [LARGE SCALE GENOMIC DNA]</scope>
    <source>
        <strain evidence="5">OTTH 0595 / CCAP 157/2 / RCC745</strain>
    </source>
</reference>
<protein>
    <recommendedName>
        <fullName evidence="2">Succinate dehydrogenase assembly factor 4, mitochondrial</fullName>
    </recommendedName>
</protein>
<dbReference type="GeneID" id="9836325"/>
<organism evidence="4 5">
    <name type="scientific">Ostreococcus tauri</name>
    <name type="common">Marine green alga</name>
    <dbReference type="NCBI Taxonomy" id="70448"/>
    <lineage>
        <taxon>Eukaryota</taxon>
        <taxon>Viridiplantae</taxon>
        <taxon>Chlorophyta</taxon>
        <taxon>Mamiellophyceae</taxon>
        <taxon>Mamiellales</taxon>
        <taxon>Bathycoccaceae</taxon>
        <taxon>Ostreococcus</taxon>
    </lineage>
</organism>
<dbReference type="PANTHER" id="PTHR28524:SF3">
    <property type="entry name" value="SUCCINATE DEHYDROGENASE ASSEMBLY FACTOR 4, MITOCHONDRIAL"/>
    <property type="match status" value="1"/>
</dbReference>
<dbReference type="RefSeq" id="XP_003074586.1">
    <property type="nucleotide sequence ID" value="XM_003074539.1"/>
</dbReference>
<dbReference type="Proteomes" id="UP000009170">
    <property type="component" value="Unassembled WGS sequence"/>
</dbReference>
<evidence type="ECO:0000256" key="2">
    <source>
        <dbReference type="ARBA" id="ARBA00022170"/>
    </source>
</evidence>
<keyword evidence="5" id="KW-1185">Reference proteome</keyword>
<evidence type="ECO:0000256" key="3">
    <source>
        <dbReference type="SAM" id="MobiDB-lite"/>
    </source>
</evidence>
<dbReference type="InterPro" id="IPR012875">
    <property type="entry name" value="SDHF4"/>
</dbReference>